<evidence type="ECO:0000256" key="8">
    <source>
        <dbReference type="SAM" id="MobiDB-lite"/>
    </source>
</evidence>
<dbReference type="GO" id="GO:0008270">
    <property type="term" value="F:zinc ion binding"/>
    <property type="evidence" value="ECO:0007669"/>
    <property type="project" value="UniProtKB-KW"/>
</dbReference>
<evidence type="ECO:0000313" key="10">
    <source>
        <dbReference type="EMBL" id="KAB5595788.1"/>
    </source>
</evidence>
<evidence type="ECO:0000256" key="7">
    <source>
        <dbReference type="PROSITE-ProRule" id="PRU00042"/>
    </source>
</evidence>
<dbReference type="GO" id="GO:0000978">
    <property type="term" value="F:RNA polymerase II cis-regulatory region sequence-specific DNA binding"/>
    <property type="evidence" value="ECO:0007669"/>
    <property type="project" value="UniProtKB-ARBA"/>
</dbReference>
<name>A0A5N5QVT0_9AGAM</name>
<keyword evidence="4 7" id="KW-0863">Zinc-finger</keyword>
<dbReference type="EMBL" id="SSOP01000006">
    <property type="protein sequence ID" value="KAB5595788.1"/>
    <property type="molecule type" value="Genomic_DNA"/>
</dbReference>
<reference evidence="10 11" key="1">
    <citation type="journal article" date="2019" name="Fungal Biol. Biotechnol.">
        <title>Draft genome sequence of fastidious pathogen Ceratobasidium theobromae, which causes vascular-streak dieback in Theobroma cacao.</title>
        <authorList>
            <person name="Ali S.S."/>
            <person name="Asman A."/>
            <person name="Shao J."/>
            <person name="Firmansyah A.P."/>
            <person name="Susilo A.W."/>
            <person name="Rosmana A."/>
            <person name="McMahon P."/>
            <person name="Junaid M."/>
            <person name="Guest D."/>
            <person name="Kheng T.Y."/>
            <person name="Meinhardt L.W."/>
            <person name="Bailey B.A."/>
        </authorList>
    </citation>
    <scope>NUCLEOTIDE SEQUENCE [LARGE SCALE GENOMIC DNA]</scope>
    <source>
        <strain evidence="10 11">CT2</strain>
    </source>
</reference>
<dbReference type="OrthoDB" id="8922241at2759"/>
<dbReference type="AlphaFoldDB" id="A0A5N5QVT0"/>
<evidence type="ECO:0000259" key="9">
    <source>
        <dbReference type="PROSITE" id="PS50157"/>
    </source>
</evidence>
<keyword evidence="5" id="KW-0862">Zinc</keyword>
<dbReference type="Gene3D" id="3.30.160.60">
    <property type="entry name" value="Classic Zinc Finger"/>
    <property type="match status" value="1"/>
</dbReference>
<keyword evidence="3" id="KW-0677">Repeat</keyword>
<dbReference type="FunFam" id="3.30.160.60:FF:000072">
    <property type="entry name" value="zinc finger protein 143 isoform X1"/>
    <property type="match status" value="1"/>
</dbReference>
<dbReference type="PROSITE" id="PS00028">
    <property type="entry name" value="ZINC_FINGER_C2H2_1"/>
    <property type="match status" value="1"/>
</dbReference>
<dbReference type="PANTHER" id="PTHR24394">
    <property type="entry name" value="ZINC FINGER PROTEIN"/>
    <property type="match status" value="1"/>
</dbReference>
<sequence length="323" mass="35952">MNDSVYQSHFQNYASHIDSASAMQLAYYQTVHNGQHWSNIPYVEDSCARTDSMYEFADPSSNLEQDMSIPYSGYSSSSGYQAAPLDGLYYPHETASSHIVPEPMYDPPSFQPSESFSTEWPNGSGFHHMADMSGSSVRYAPYPVKSQRPIDVCGTESPSSPLSLARSKRSSTSPSPGPLTPATGHISLQTELDSRPTSSGSSHSLYRTEEVDPDRPYPCNSCRMAFARQHDLTRHTRVHSGETPYHCHGCRQGFRRSDARSRHWGKEPRCLAVHQQLVEGTEEGRKLQKSLQRLGEKVGRVGTTTFRVHKPPVRSIRGTGVHA</sequence>
<dbReference type="SUPFAM" id="SSF57667">
    <property type="entry name" value="beta-beta-alpha zinc fingers"/>
    <property type="match status" value="1"/>
</dbReference>
<comment type="caution">
    <text evidence="10">The sequence shown here is derived from an EMBL/GenBank/DDBJ whole genome shotgun (WGS) entry which is preliminary data.</text>
</comment>
<feature type="compositionally biased region" description="Polar residues" evidence="8">
    <location>
        <begin position="186"/>
        <end position="205"/>
    </location>
</feature>
<dbReference type="GO" id="GO:0000981">
    <property type="term" value="F:DNA-binding transcription factor activity, RNA polymerase II-specific"/>
    <property type="evidence" value="ECO:0007669"/>
    <property type="project" value="UniProtKB-ARBA"/>
</dbReference>
<evidence type="ECO:0000256" key="6">
    <source>
        <dbReference type="ARBA" id="ARBA00023242"/>
    </source>
</evidence>
<dbReference type="PROSITE" id="PS50157">
    <property type="entry name" value="ZINC_FINGER_C2H2_2"/>
    <property type="match status" value="1"/>
</dbReference>
<evidence type="ECO:0000256" key="1">
    <source>
        <dbReference type="ARBA" id="ARBA00004123"/>
    </source>
</evidence>
<dbReference type="Proteomes" id="UP000383932">
    <property type="component" value="Unassembled WGS sequence"/>
</dbReference>
<evidence type="ECO:0000313" key="11">
    <source>
        <dbReference type="Proteomes" id="UP000383932"/>
    </source>
</evidence>
<dbReference type="Pfam" id="PF00096">
    <property type="entry name" value="zf-C2H2"/>
    <property type="match status" value="1"/>
</dbReference>
<dbReference type="GO" id="GO:0005634">
    <property type="term" value="C:nucleus"/>
    <property type="evidence" value="ECO:0007669"/>
    <property type="project" value="UniProtKB-SubCell"/>
</dbReference>
<evidence type="ECO:0000256" key="5">
    <source>
        <dbReference type="ARBA" id="ARBA00022833"/>
    </source>
</evidence>
<keyword evidence="6" id="KW-0539">Nucleus</keyword>
<gene>
    <name evidence="10" type="ORF">CTheo_801</name>
</gene>
<evidence type="ECO:0000256" key="2">
    <source>
        <dbReference type="ARBA" id="ARBA00022723"/>
    </source>
</evidence>
<dbReference type="InterPro" id="IPR013087">
    <property type="entry name" value="Znf_C2H2_type"/>
</dbReference>
<feature type="domain" description="C2H2-type" evidence="9">
    <location>
        <begin position="217"/>
        <end position="244"/>
    </location>
</feature>
<evidence type="ECO:0000256" key="4">
    <source>
        <dbReference type="ARBA" id="ARBA00022771"/>
    </source>
</evidence>
<proteinExistence type="predicted"/>
<keyword evidence="2" id="KW-0479">Metal-binding</keyword>
<accession>A0A5N5QVT0</accession>
<organism evidence="10 11">
    <name type="scientific">Ceratobasidium theobromae</name>
    <dbReference type="NCBI Taxonomy" id="1582974"/>
    <lineage>
        <taxon>Eukaryota</taxon>
        <taxon>Fungi</taxon>
        <taxon>Dikarya</taxon>
        <taxon>Basidiomycota</taxon>
        <taxon>Agaricomycotina</taxon>
        <taxon>Agaricomycetes</taxon>
        <taxon>Cantharellales</taxon>
        <taxon>Ceratobasidiaceae</taxon>
        <taxon>Ceratobasidium</taxon>
    </lineage>
</organism>
<dbReference type="InterPro" id="IPR036236">
    <property type="entry name" value="Znf_C2H2_sf"/>
</dbReference>
<evidence type="ECO:0000256" key="3">
    <source>
        <dbReference type="ARBA" id="ARBA00022737"/>
    </source>
</evidence>
<keyword evidence="11" id="KW-1185">Reference proteome</keyword>
<feature type="region of interest" description="Disordered" evidence="8">
    <location>
        <begin position="150"/>
        <end position="213"/>
    </location>
</feature>
<comment type="subcellular location">
    <subcellularLocation>
        <location evidence="1">Nucleus</location>
    </subcellularLocation>
</comment>
<dbReference type="PANTHER" id="PTHR24394:SF44">
    <property type="entry name" value="ZINC FINGER PROTEIN 271-LIKE"/>
    <property type="match status" value="1"/>
</dbReference>
<protein>
    <recommendedName>
        <fullName evidence="9">C2H2-type domain-containing protein</fullName>
    </recommendedName>
</protein>